<dbReference type="AlphaFoldDB" id="A0AAW0JX97"/>
<dbReference type="Proteomes" id="UP000237347">
    <property type="component" value="Unassembled WGS sequence"/>
</dbReference>
<dbReference type="InterPro" id="IPR011990">
    <property type="entry name" value="TPR-like_helical_dom_sf"/>
</dbReference>
<evidence type="ECO:0000313" key="5">
    <source>
        <dbReference type="Proteomes" id="UP000237347"/>
    </source>
</evidence>
<keyword evidence="5" id="KW-1185">Reference proteome</keyword>
<dbReference type="Gene3D" id="1.25.40.10">
    <property type="entry name" value="Tetratricopeptide repeat domain"/>
    <property type="match status" value="2"/>
</dbReference>
<keyword evidence="2" id="KW-0677">Repeat</keyword>
<accession>A0AAW0JX97</accession>
<proteinExistence type="inferred from homology"/>
<feature type="repeat" description="PPR" evidence="3">
    <location>
        <begin position="56"/>
        <end position="90"/>
    </location>
</feature>
<dbReference type="EMBL" id="PKMF04000446">
    <property type="protein sequence ID" value="KAK7831309.1"/>
    <property type="molecule type" value="Genomic_DNA"/>
</dbReference>
<evidence type="ECO:0000256" key="3">
    <source>
        <dbReference type="PROSITE-ProRule" id="PRU00708"/>
    </source>
</evidence>
<reference evidence="4 5" key="1">
    <citation type="journal article" date="2018" name="Sci. Data">
        <title>The draft genome sequence of cork oak.</title>
        <authorList>
            <person name="Ramos A.M."/>
            <person name="Usie A."/>
            <person name="Barbosa P."/>
            <person name="Barros P.M."/>
            <person name="Capote T."/>
            <person name="Chaves I."/>
            <person name="Simoes F."/>
            <person name="Abreu I."/>
            <person name="Carrasquinho I."/>
            <person name="Faro C."/>
            <person name="Guimaraes J.B."/>
            <person name="Mendonca D."/>
            <person name="Nobrega F."/>
            <person name="Rodrigues L."/>
            <person name="Saibo N.J.M."/>
            <person name="Varela M.C."/>
            <person name="Egas C."/>
            <person name="Matos J."/>
            <person name="Miguel C.M."/>
            <person name="Oliveira M.M."/>
            <person name="Ricardo C.P."/>
            <person name="Goncalves S."/>
        </authorList>
    </citation>
    <scope>NUCLEOTIDE SEQUENCE [LARGE SCALE GENOMIC DNA]</scope>
    <source>
        <strain evidence="5">cv. HL8</strain>
    </source>
</reference>
<dbReference type="PROSITE" id="PS51375">
    <property type="entry name" value="PPR"/>
    <property type="match status" value="3"/>
</dbReference>
<protein>
    <submittedName>
        <fullName evidence="4">Pentatricopeptide repeat-containing protein</fullName>
    </submittedName>
</protein>
<sequence length="174" mass="19755">MFHLLTLVESNIFQHLWHPVEEGYDVPANPKGIQNMHSSNKNCLVTRNVEMGWSSNVVIYTTLIDGCCKNGDIERAKELFCKMGELGLVANQYTYTEMGWSSNVVIYTTLIDGCCKNGDIERAKELFCKMGELGLVANQYTYTVLINGFFKKGLKKDGFELYEEMKHNGVFTNL</sequence>
<evidence type="ECO:0000256" key="2">
    <source>
        <dbReference type="ARBA" id="ARBA00022737"/>
    </source>
</evidence>
<evidence type="ECO:0000256" key="1">
    <source>
        <dbReference type="ARBA" id="ARBA00007626"/>
    </source>
</evidence>
<feature type="repeat" description="PPR" evidence="3">
    <location>
        <begin position="103"/>
        <end position="137"/>
    </location>
</feature>
<dbReference type="Pfam" id="PF13041">
    <property type="entry name" value="PPR_2"/>
    <property type="match status" value="2"/>
</dbReference>
<gene>
    <name evidence="4" type="ORF">CFP56_027477</name>
</gene>
<comment type="caution">
    <text evidence="4">The sequence shown here is derived from an EMBL/GenBank/DDBJ whole genome shotgun (WGS) entry which is preliminary data.</text>
</comment>
<comment type="similarity">
    <text evidence="1">Belongs to the PPR family. P subfamily.</text>
</comment>
<organism evidence="4 5">
    <name type="scientific">Quercus suber</name>
    <name type="common">Cork oak</name>
    <dbReference type="NCBI Taxonomy" id="58331"/>
    <lineage>
        <taxon>Eukaryota</taxon>
        <taxon>Viridiplantae</taxon>
        <taxon>Streptophyta</taxon>
        <taxon>Embryophyta</taxon>
        <taxon>Tracheophyta</taxon>
        <taxon>Spermatophyta</taxon>
        <taxon>Magnoliopsida</taxon>
        <taxon>eudicotyledons</taxon>
        <taxon>Gunneridae</taxon>
        <taxon>Pentapetalae</taxon>
        <taxon>rosids</taxon>
        <taxon>fabids</taxon>
        <taxon>Fagales</taxon>
        <taxon>Fagaceae</taxon>
        <taxon>Quercus</taxon>
    </lineage>
</organism>
<name>A0AAW0JX97_QUESU</name>
<evidence type="ECO:0000313" key="4">
    <source>
        <dbReference type="EMBL" id="KAK7831309.1"/>
    </source>
</evidence>
<dbReference type="InterPro" id="IPR002885">
    <property type="entry name" value="PPR_rpt"/>
</dbReference>
<dbReference type="NCBIfam" id="TIGR00756">
    <property type="entry name" value="PPR"/>
    <property type="match status" value="3"/>
</dbReference>
<feature type="repeat" description="PPR" evidence="3">
    <location>
        <begin position="138"/>
        <end position="172"/>
    </location>
</feature>
<dbReference type="PANTHER" id="PTHR47941">
    <property type="entry name" value="PENTATRICOPEPTIDE REPEAT-CONTAINING PROTEIN 3, MITOCHONDRIAL"/>
    <property type="match status" value="1"/>
</dbReference>